<feature type="domain" description="N-acetyltransferase" evidence="3">
    <location>
        <begin position="1"/>
        <end position="158"/>
    </location>
</feature>
<dbReference type="Pfam" id="PF00583">
    <property type="entry name" value="Acetyltransf_1"/>
    <property type="match status" value="1"/>
</dbReference>
<evidence type="ECO:0000256" key="2">
    <source>
        <dbReference type="ARBA" id="ARBA00023315"/>
    </source>
</evidence>
<keyword evidence="4" id="KW-0689">Ribosomal protein</keyword>
<dbReference type="AlphaFoldDB" id="A0AAJ1X011"/>
<dbReference type="PROSITE" id="PS51186">
    <property type="entry name" value="GNAT"/>
    <property type="match status" value="1"/>
</dbReference>
<evidence type="ECO:0000259" key="3">
    <source>
        <dbReference type="PROSITE" id="PS51186"/>
    </source>
</evidence>
<dbReference type="RefSeq" id="WP_307198708.1">
    <property type="nucleotide sequence ID" value="NZ_JAUTAN010000001.1"/>
</dbReference>
<dbReference type="Proteomes" id="UP001239215">
    <property type="component" value="Unassembled WGS sequence"/>
</dbReference>
<dbReference type="CDD" id="cd04301">
    <property type="entry name" value="NAT_SF"/>
    <property type="match status" value="1"/>
</dbReference>
<dbReference type="InterPro" id="IPR016181">
    <property type="entry name" value="Acyl_CoA_acyltransferase"/>
</dbReference>
<organism evidence="4 5">
    <name type="scientific">Nocardioides zeae</name>
    <dbReference type="NCBI Taxonomy" id="1457234"/>
    <lineage>
        <taxon>Bacteria</taxon>
        <taxon>Bacillati</taxon>
        <taxon>Actinomycetota</taxon>
        <taxon>Actinomycetes</taxon>
        <taxon>Propionibacteriales</taxon>
        <taxon>Nocardioidaceae</taxon>
        <taxon>Nocardioides</taxon>
    </lineage>
</organism>
<keyword evidence="2" id="KW-0012">Acyltransferase</keyword>
<accession>A0AAJ1X011</accession>
<reference evidence="4" key="1">
    <citation type="submission" date="2023-07" db="EMBL/GenBank/DDBJ databases">
        <title>Functional and genomic diversity of the sorghum phyllosphere microbiome.</title>
        <authorList>
            <person name="Shade A."/>
        </authorList>
    </citation>
    <scope>NUCLEOTIDE SEQUENCE</scope>
    <source>
        <strain evidence="4">SORGH_AS_1067</strain>
    </source>
</reference>
<evidence type="ECO:0000256" key="1">
    <source>
        <dbReference type="ARBA" id="ARBA00022679"/>
    </source>
</evidence>
<proteinExistence type="predicted"/>
<dbReference type="InterPro" id="IPR000182">
    <property type="entry name" value="GNAT_dom"/>
</dbReference>
<comment type="caution">
    <text evidence="4">The sequence shown here is derived from an EMBL/GenBank/DDBJ whole genome shotgun (WGS) entry which is preliminary data.</text>
</comment>
<protein>
    <submittedName>
        <fullName evidence="4">Ribosomal protein S18 acetylase RimI-like enzyme</fullName>
    </submittedName>
</protein>
<dbReference type="Gene3D" id="3.40.630.30">
    <property type="match status" value="1"/>
</dbReference>
<evidence type="ECO:0000313" key="5">
    <source>
        <dbReference type="Proteomes" id="UP001239215"/>
    </source>
</evidence>
<gene>
    <name evidence="4" type="ORF">QE405_000565</name>
</gene>
<dbReference type="SUPFAM" id="SSF55729">
    <property type="entry name" value="Acyl-CoA N-acyltransferases (Nat)"/>
    <property type="match status" value="1"/>
</dbReference>
<keyword evidence="1" id="KW-0808">Transferase</keyword>
<sequence>MLVRRLRPEDAEAVGALTVAAYEPFLDGPEDPYVARLLDVARRDVEAEVWVAVDDGGTPLGAVTYCPTGSPWREVGRAHEGEFRMLAVAPDAQGRGVGRALVTTCLERSRAAGFTGTALSSLPEQTGGHALYRSVGFERVPERDWAPYPGVDLWVFARGL</sequence>
<keyword evidence="4" id="KW-0687">Ribonucleoprotein</keyword>
<dbReference type="EMBL" id="JAUTAN010000001">
    <property type="protein sequence ID" value="MDQ1103281.1"/>
    <property type="molecule type" value="Genomic_DNA"/>
</dbReference>
<name>A0AAJ1X011_9ACTN</name>
<dbReference type="InterPro" id="IPR050832">
    <property type="entry name" value="Bact_Acetyltransf"/>
</dbReference>
<dbReference type="PANTHER" id="PTHR43877">
    <property type="entry name" value="AMINOALKYLPHOSPHONATE N-ACETYLTRANSFERASE-RELATED-RELATED"/>
    <property type="match status" value="1"/>
</dbReference>
<dbReference type="GO" id="GO:0016747">
    <property type="term" value="F:acyltransferase activity, transferring groups other than amino-acyl groups"/>
    <property type="evidence" value="ECO:0007669"/>
    <property type="project" value="InterPro"/>
</dbReference>
<dbReference type="GO" id="GO:0005840">
    <property type="term" value="C:ribosome"/>
    <property type="evidence" value="ECO:0007669"/>
    <property type="project" value="UniProtKB-KW"/>
</dbReference>
<evidence type="ECO:0000313" key="4">
    <source>
        <dbReference type="EMBL" id="MDQ1103281.1"/>
    </source>
</evidence>